<reference evidence="2" key="1">
    <citation type="journal article" date="2019" name="Int. J. Syst. Evol. Microbiol.">
        <title>The Global Catalogue of Microorganisms (GCM) 10K type strain sequencing project: providing services to taxonomists for standard genome sequencing and annotation.</title>
        <authorList>
            <consortium name="The Broad Institute Genomics Platform"/>
            <consortium name="The Broad Institute Genome Sequencing Center for Infectious Disease"/>
            <person name="Wu L."/>
            <person name="Ma J."/>
        </authorList>
    </citation>
    <scope>NUCLEOTIDE SEQUENCE [LARGE SCALE GENOMIC DNA]</scope>
    <source>
        <strain evidence="2">KCTC 19812</strain>
    </source>
</reference>
<protein>
    <submittedName>
        <fullName evidence="1">Uncharacterized protein</fullName>
    </submittedName>
</protein>
<dbReference type="RefSeq" id="WP_380803700.1">
    <property type="nucleotide sequence ID" value="NZ_JBHUIV010000018.1"/>
</dbReference>
<proteinExistence type="predicted"/>
<dbReference type="EMBL" id="JBHUIV010000018">
    <property type="protein sequence ID" value="MFD2202599.1"/>
    <property type="molecule type" value="Genomic_DNA"/>
</dbReference>
<keyword evidence="2" id="KW-1185">Reference proteome</keyword>
<name>A0ABW5BAS3_9BACT</name>
<sequence>MWVSIRNKGTEVITEPEVRIEKEVVKMAKESIEVEKQVIVHVTIKSSYAWWQLRIWPSTYLIPKEGINKSKLLNVENIPFYPQWLHVFGPSHRFTLIFEGLPKDCKVFDLIEEIPQEGGFKALGIKRNLSDVYHVKIFD</sequence>
<accession>A0ABW5BAS3</accession>
<dbReference type="Proteomes" id="UP001597414">
    <property type="component" value="Unassembled WGS sequence"/>
</dbReference>
<gene>
    <name evidence="1" type="ORF">ACFSKV_13565</name>
</gene>
<evidence type="ECO:0000313" key="2">
    <source>
        <dbReference type="Proteomes" id="UP001597414"/>
    </source>
</evidence>
<organism evidence="1 2">
    <name type="scientific">Shivajiella indica</name>
    <dbReference type="NCBI Taxonomy" id="872115"/>
    <lineage>
        <taxon>Bacteria</taxon>
        <taxon>Pseudomonadati</taxon>
        <taxon>Bacteroidota</taxon>
        <taxon>Cytophagia</taxon>
        <taxon>Cytophagales</taxon>
        <taxon>Cyclobacteriaceae</taxon>
        <taxon>Shivajiella</taxon>
    </lineage>
</organism>
<evidence type="ECO:0000313" key="1">
    <source>
        <dbReference type="EMBL" id="MFD2202599.1"/>
    </source>
</evidence>
<comment type="caution">
    <text evidence="1">The sequence shown here is derived from an EMBL/GenBank/DDBJ whole genome shotgun (WGS) entry which is preliminary data.</text>
</comment>